<name>A0A930Y5C7_9PAST</name>
<organism evidence="1">
    <name type="scientific">Gallibacterium anatis</name>
    <dbReference type="NCBI Taxonomy" id="750"/>
    <lineage>
        <taxon>Bacteria</taxon>
        <taxon>Pseudomonadati</taxon>
        <taxon>Pseudomonadota</taxon>
        <taxon>Gammaproteobacteria</taxon>
        <taxon>Pasteurellales</taxon>
        <taxon>Pasteurellaceae</taxon>
        <taxon>Gallibacterium</taxon>
    </lineage>
</organism>
<dbReference type="EMBL" id="JADION010000036">
    <property type="protein sequence ID" value="MBF4102876.1"/>
    <property type="molecule type" value="Genomic_DNA"/>
</dbReference>
<proteinExistence type="predicted"/>
<accession>A0A930Y5C7</accession>
<gene>
    <name evidence="1" type="ORF">INT80_11285</name>
</gene>
<protein>
    <submittedName>
        <fullName evidence="1">Uncharacterized protein</fullName>
    </submittedName>
</protein>
<dbReference type="AlphaFoldDB" id="A0A930Y5C7"/>
<sequence length="75" mass="8940">MPEKGSSYEADINYFFNNYEIIHQQLETASGFSGMIVRDKKQTKQSWYLEALKNMKRYSGRYSINEIWLTSRAIY</sequence>
<reference evidence="1" key="1">
    <citation type="submission" date="2020-11" db="EMBL/GenBank/DDBJ databases">
        <title>Gallibacterium anatis 1637, full genome, WGS.</title>
        <authorList>
            <person name="Laishevtcev A.I."/>
            <person name="Yakimova E.A."/>
            <person name="Petkovich D."/>
            <person name="Stepanova T.V."/>
            <person name="Kalendr R.S."/>
            <person name="Rubalsky E.O."/>
            <person name="Zulkarneev E.R."/>
            <person name="Aleshkin A.V."/>
        </authorList>
    </citation>
    <scope>NUCLEOTIDE SEQUENCE</scope>
    <source>
        <strain evidence="1">1637</strain>
    </source>
</reference>
<evidence type="ECO:0000313" key="1">
    <source>
        <dbReference type="EMBL" id="MBF4102876.1"/>
    </source>
</evidence>
<comment type="caution">
    <text evidence="1">The sequence shown here is derived from an EMBL/GenBank/DDBJ whole genome shotgun (WGS) entry which is preliminary data.</text>
</comment>